<dbReference type="InterPro" id="IPR000182">
    <property type="entry name" value="GNAT_dom"/>
</dbReference>
<dbReference type="GO" id="GO:0016747">
    <property type="term" value="F:acyltransferase activity, transferring groups other than amino-acyl groups"/>
    <property type="evidence" value="ECO:0007669"/>
    <property type="project" value="InterPro"/>
</dbReference>
<protein>
    <submittedName>
        <fullName evidence="2">GNAT family N-acetyltransferase</fullName>
    </submittedName>
</protein>
<organism evidence="2 3">
    <name type="scientific">Lusitaniella coriacea LEGE 07157</name>
    <dbReference type="NCBI Taxonomy" id="945747"/>
    <lineage>
        <taxon>Bacteria</taxon>
        <taxon>Bacillati</taxon>
        <taxon>Cyanobacteriota</taxon>
        <taxon>Cyanophyceae</taxon>
        <taxon>Spirulinales</taxon>
        <taxon>Lusitaniellaceae</taxon>
        <taxon>Lusitaniella</taxon>
    </lineage>
</organism>
<proteinExistence type="predicted"/>
<accession>A0A8J7B7R3</accession>
<name>A0A8J7B7R3_9CYAN</name>
<feature type="domain" description="N-acetyltransferase" evidence="1">
    <location>
        <begin position="7"/>
        <end position="166"/>
    </location>
</feature>
<dbReference type="PROSITE" id="PS51186">
    <property type="entry name" value="GNAT"/>
    <property type="match status" value="1"/>
</dbReference>
<dbReference type="AlphaFoldDB" id="A0A8J7B7R3"/>
<dbReference type="Proteomes" id="UP000654482">
    <property type="component" value="Unassembled WGS sequence"/>
</dbReference>
<dbReference type="Pfam" id="PF13302">
    <property type="entry name" value="Acetyltransf_3"/>
    <property type="match status" value="1"/>
</dbReference>
<evidence type="ECO:0000259" key="1">
    <source>
        <dbReference type="PROSITE" id="PS51186"/>
    </source>
</evidence>
<evidence type="ECO:0000313" key="2">
    <source>
        <dbReference type="EMBL" id="MBE9115471.1"/>
    </source>
</evidence>
<dbReference type="RefSeq" id="WP_194028568.1">
    <property type="nucleotide sequence ID" value="NZ_JADEWZ010000007.1"/>
</dbReference>
<reference evidence="2" key="1">
    <citation type="submission" date="2020-10" db="EMBL/GenBank/DDBJ databases">
        <authorList>
            <person name="Castelo-Branco R."/>
            <person name="Eusebio N."/>
            <person name="Adriana R."/>
            <person name="Vieira A."/>
            <person name="Brugerolle De Fraissinette N."/>
            <person name="Rezende De Castro R."/>
            <person name="Schneider M.P."/>
            <person name="Vasconcelos V."/>
            <person name="Leao P.N."/>
        </authorList>
    </citation>
    <scope>NUCLEOTIDE SEQUENCE</scope>
    <source>
        <strain evidence="2">LEGE 07157</strain>
    </source>
</reference>
<dbReference type="PANTHER" id="PTHR43792:SF1">
    <property type="entry name" value="N-ACETYLTRANSFERASE DOMAIN-CONTAINING PROTEIN"/>
    <property type="match status" value="1"/>
</dbReference>
<gene>
    <name evidence="2" type="ORF">IQ249_06115</name>
</gene>
<dbReference type="InterPro" id="IPR016181">
    <property type="entry name" value="Acyl_CoA_acyltransferase"/>
</dbReference>
<dbReference type="Gene3D" id="3.40.630.30">
    <property type="match status" value="1"/>
</dbReference>
<keyword evidence="3" id="KW-1185">Reference proteome</keyword>
<sequence>MLQTPRLILRGWQPSDREPFARLNADPEVMKYFPATLSRQESDELIERIESHRQTHNFCFWAVEERSTGAFIGFIGLKVPAFEAHFTPTVEVGWRLAKEFWGKGYATEGAKEAIRYGFETIGLNEIVSFTAQINLRSIAVMKRLGMTHNQADDFNHPSLPSGHPLQRHVFFRIQSHA</sequence>
<comment type="caution">
    <text evidence="2">The sequence shown here is derived from an EMBL/GenBank/DDBJ whole genome shotgun (WGS) entry which is preliminary data.</text>
</comment>
<evidence type="ECO:0000313" key="3">
    <source>
        <dbReference type="Proteomes" id="UP000654482"/>
    </source>
</evidence>
<dbReference type="SUPFAM" id="SSF55729">
    <property type="entry name" value="Acyl-CoA N-acyltransferases (Nat)"/>
    <property type="match status" value="1"/>
</dbReference>
<dbReference type="PANTHER" id="PTHR43792">
    <property type="entry name" value="GNAT FAMILY, PUTATIVE (AFU_ORTHOLOGUE AFUA_3G00765)-RELATED-RELATED"/>
    <property type="match status" value="1"/>
</dbReference>
<dbReference type="InterPro" id="IPR051531">
    <property type="entry name" value="N-acetyltransferase"/>
</dbReference>
<dbReference type="EMBL" id="JADEWZ010000007">
    <property type="protein sequence ID" value="MBE9115471.1"/>
    <property type="molecule type" value="Genomic_DNA"/>
</dbReference>